<evidence type="ECO:0000313" key="3">
    <source>
        <dbReference type="Proteomes" id="UP000053095"/>
    </source>
</evidence>
<gene>
    <name evidence="2" type="ORF">TCE0_024r07767</name>
</gene>
<feature type="region of interest" description="Disordered" evidence="1">
    <location>
        <begin position="322"/>
        <end position="356"/>
    </location>
</feature>
<evidence type="ECO:0000313" key="2">
    <source>
        <dbReference type="EMBL" id="GAM37664.1"/>
    </source>
</evidence>
<feature type="compositionally biased region" description="Polar residues" evidence="1">
    <location>
        <begin position="345"/>
        <end position="354"/>
    </location>
</feature>
<reference evidence="3" key="1">
    <citation type="journal article" date="2015" name="Genome Announc.">
        <title>Draft genome sequence of Talaromyces cellulolyticus strain Y-94, a source of lignocellulosic biomass-degrading enzymes.</title>
        <authorList>
            <person name="Fujii T."/>
            <person name="Koike H."/>
            <person name="Sawayama S."/>
            <person name="Yano S."/>
            <person name="Inoue H."/>
        </authorList>
    </citation>
    <scope>NUCLEOTIDE SEQUENCE [LARGE SCALE GENOMIC DNA]</scope>
    <source>
        <strain evidence="3">Y-94</strain>
    </source>
</reference>
<feature type="compositionally biased region" description="Low complexity" evidence="1">
    <location>
        <begin position="335"/>
        <end position="344"/>
    </location>
</feature>
<dbReference type="AlphaFoldDB" id="A0A6V8H8G0"/>
<dbReference type="EMBL" id="DF933820">
    <property type="protein sequence ID" value="GAM37664.1"/>
    <property type="molecule type" value="Genomic_DNA"/>
</dbReference>
<name>A0A6V8H8G0_TALPI</name>
<sequence length="430" mass="47506">MRKLRCFRDALATDCSRCIQFGFACTYSPPLKCGRPKKSSSATRETTPPEGTLPGLDNSGLTDNIGKLVGLNGHHSPYSLPLNAIDDQIYLASQENESLCHQFDSLPAACSDNLDFDWMGLEAHRLHGQLQHQSKPDSASDIEWDSVLEESLPCDFQPPWPQPGGKSLSDMMHSLARLQQELVRFRSQLDNPSCNSHQRISLPSAVPLRPTFSPIKSILKPSQELIDIISQVLGECPRFALGDAQQQQPAHLTTDRRTLLSLTFTPLSLLLSAYGDLLRDLRLARNHIRPCGSYGGSYFPRSMPASPSLDAGYLADSLTPIQSQHEKQSPSASHNNNNKQNNINTPTTSSSECHSTPLVPENLRLSLDEMALSRPLQIVLVTTIVKHHLYRLGEALQCPDLEMPESIFARAITELRTSTRGLIAEAQSLL</sequence>
<feature type="region of interest" description="Disordered" evidence="1">
    <location>
        <begin position="33"/>
        <end position="59"/>
    </location>
</feature>
<dbReference type="Proteomes" id="UP000053095">
    <property type="component" value="Unassembled WGS sequence"/>
</dbReference>
<keyword evidence="3" id="KW-1185">Reference proteome</keyword>
<feature type="compositionally biased region" description="Polar residues" evidence="1">
    <location>
        <begin position="322"/>
        <end position="334"/>
    </location>
</feature>
<comment type="caution">
    <text evidence="2">The sequence shown here is derived from an EMBL/GenBank/DDBJ whole genome shotgun (WGS) entry which is preliminary data.</text>
</comment>
<proteinExistence type="predicted"/>
<protein>
    <submittedName>
        <fullName evidence="2">Uncharacterized protein</fullName>
    </submittedName>
</protein>
<organism evidence="2 3">
    <name type="scientific">Talaromyces pinophilus</name>
    <name type="common">Penicillium pinophilum</name>
    <dbReference type="NCBI Taxonomy" id="128442"/>
    <lineage>
        <taxon>Eukaryota</taxon>
        <taxon>Fungi</taxon>
        <taxon>Dikarya</taxon>
        <taxon>Ascomycota</taxon>
        <taxon>Pezizomycotina</taxon>
        <taxon>Eurotiomycetes</taxon>
        <taxon>Eurotiomycetidae</taxon>
        <taxon>Eurotiales</taxon>
        <taxon>Trichocomaceae</taxon>
        <taxon>Talaromyces</taxon>
        <taxon>Talaromyces sect. Talaromyces</taxon>
    </lineage>
</organism>
<accession>A0A6V8H8G0</accession>
<evidence type="ECO:0000256" key="1">
    <source>
        <dbReference type="SAM" id="MobiDB-lite"/>
    </source>
</evidence>